<comment type="caution">
    <text evidence="2">The sequence shown here is derived from an EMBL/GenBank/DDBJ whole genome shotgun (WGS) entry which is preliminary data.</text>
</comment>
<reference evidence="2 3" key="1">
    <citation type="journal article" date="2014" name="ISME J.">
        <title>Candidatus Competibacter-lineage genomes retrieved from metagenomes reveal functional metabolic diversity.</title>
        <authorList>
            <person name="McIlroy S.J."/>
            <person name="Albertsen M."/>
            <person name="Andresen E.K."/>
            <person name="Saunders A.M."/>
            <person name="Kristiansen R."/>
            <person name="Stokholm-Bjerregaard M."/>
            <person name="Nielsen K.L."/>
            <person name="Nielsen P.H."/>
        </authorList>
    </citation>
    <scope>NUCLEOTIDE SEQUENCE [LARGE SCALE GENOMIC DNA]</scope>
    <source>
        <strain evidence="2 3">Run_B_J11</strain>
    </source>
</reference>
<feature type="region of interest" description="Disordered" evidence="1">
    <location>
        <begin position="36"/>
        <end position="69"/>
    </location>
</feature>
<accession>A0A7U7GCM3</accession>
<sequence length="69" mass="7751">MSIKIQGMLHQCRRAEPLPPPAAKPPELKLGTHRTRRTHVKQSVHHRNALAGAGPHHLRRNARPRIHAG</sequence>
<feature type="compositionally biased region" description="Basic residues" evidence="1">
    <location>
        <begin position="36"/>
        <end position="48"/>
    </location>
</feature>
<dbReference type="Proteomes" id="UP000019184">
    <property type="component" value="Unassembled WGS sequence"/>
</dbReference>
<evidence type="ECO:0000313" key="3">
    <source>
        <dbReference type="Proteomes" id="UP000019184"/>
    </source>
</evidence>
<proteinExistence type="predicted"/>
<feature type="compositionally biased region" description="Basic residues" evidence="1">
    <location>
        <begin position="56"/>
        <end position="69"/>
    </location>
</feature>
<protein>
    <submittedName>
        <fullName evidence="2">Uncharacterized protein</fullName>
    </submittedName>
</protein>
<organism evidence="2 3">
    <name type="scientific">Candidatus Contendobacter odensis Run_B_J11</name>
    <dbReference type="NCBI Taxonomy" id="1400861"/>
    <lineage>
        <taxon>Bacteria</taxon>
        <taxon>Pseudomonadati</taxon>
        <taxon>Pseudomonadota</taxon>
        <taxon>Gammaproteobacteria</taxon>
        <taxon>Candidatus Competibacteraceae</taxon>
        <taxon>Candidatus Contendibacter</taxon>
    </lineage>
</organism>
<evidence type="ECO:0000313" key="2">
    <source>
        <dbReference type="EMBL" id="CDH45727.1"/>
    </source>
</evidence>
<dbReference type="AlphaFoldDB" id="A0A7U7GCM3"/>
<dbReference type="EMBL" id="CBTK010000203">
    <property type="protein sequence ID" value="CDH45727.1"/>
    <property type="molecule type" value="Genomic_DNA"/>
</dbReference>
<evidence type="ECO:0000256" key="1">
    <source>
        <dbReference type="SAM" id="MobiDB-lite"/>
    </source>
</evidence>
<keyword evidence="3" id="KW-1185">Reference proteome</keyword>
<gene>
    <name evidence="2" type="ORF">BN874_2810005</name>
</gene>
<name>A0A7U7GCM3_9GAMM</name>